<comment type="subcellular location">
    <subcellularLocation>
        <location evidence="1">Membrane</location>
        <topology evidence="1">Multi-pass membrane protein</topology>
    </subcellularLocation>
</comment>
<dbReference type="Pfam" id="PF03124">
    <property type="entry name" value="EXS"/>
    <property type="match status" value="1"/>
</dbReference>
<keyword evidence="4 5" id="KW-0472">Membrane</keyword>
<organism evidence="7 8">
    <name type="scientific">Prymnesium parvum</name>
    <name type="common">Toxic golden alga</name>
    <dbReference type="NCBI Taxonomy" id="97485"/>
    <lineage>
        <taxon>Eukaryota</taxon>
        <taxon>Haptista</taxon>
        <taxon>Haptophyta</taxon>
        <taxon>Prymnesiophyceae</taxon>
        <taxon>Prymnesiales</taxon>
        <taxon>Prymnesiaceae</taxon>
        <taxon>Prymnesium</taxon>
    </lineage>
</organism>
<dbReference type="GO" id="GO:0016020">
    <property type="term" value="C:membrane"/>
    <property type="evidence" value="ECO:0007669"/>
    <property type="project" value="UniProtKB-SubCell"/>
</dbReference>
<dbReference type="Proteomes" id="UP001515480">
    <property type="component" value="Unassembled WGS sequence"/>
</dbReference>
<feature type="transmembrane region" description="Helical" evidence="5">
    <location>
        <begin position="148"/>
        <end position="169"/>
    </location>
</feature>
<feature type="transmembrane region" description="Helical" evidence="5">
    <location>
        <begin position="106"/>
        <end position="127"/>
    </location>
</feature>
<proteinExistence type="predicted"/>
<dbReference type="PROSITE" id="PS51380">
    <property type="entry name" value="EXS"/>
    <property type="match status" value="1"/>
</dbReference>
<reference evidence="7 8" key="1">
    <citation type="journal article" date="2024" name="Science">
        <title>Giant polyketide synthase enzymes in the biosynthesis of giant marine polyether toxins.</title>
        <authorList>
            <person name="Fallon T.R."/>
            <person name="Shende V.V."/>
            <person name="Wierzbicki I.H."/>
            <person name="Pendleton A.L."/>
            <person name="Watervoot N.F."/>
            <person name="Auber R.P."/>
            <person name="Gonzalez D.J."/>
            <person name="Wisecaver J.H."/>
            <person name="Moore B.S."/>
        </authorList>
    </citation>
    <scope>NUCLEOTIDE SEQUENCE [LARGE SCALE GENOMIC DNA]</scope>
    <source>
        <strain evidence="7 8">12B1</strain>
    </source>
</reference>
<accession>A0AB34J1W9</accession>
<keyword evidence="8" id="KW-1185">Reference proteome</keyword>
<feature type="transmembrane region" description="Helical" evidence="5">
    <location>
        <begin position="61"/>
        <end position="86"/>
    </location>
</feature>
<feature type="transmembrane region" description="Helical" evidence="5">
    <location>
        <begin position="392"/>
        <end position="415"/>
    </location>
</feature>
<dbReference type="PANTHER" id="PTHR10783">
    <property type="entry name" value="XENOTROPIC AND POLYTROPIC RETROVIRUS RECEPTOR 1-RELATED"/>
    <property type="match status" value="1"/>
</dbReference>
<evidence type="ECO:0000313" key="8">
    <source>
        <dbReference type="Proteomes" id="UP001515480"/>
    </source>
</evidence>
<keyword evidence="2 5" id="KW-0812">Transmembrane</keyword>
<evidence type="ECO:0000256" key="3">
    <source>
        <dbReference type="ARBA" id="ARBA00022989"/>
    </source>
</evidence>
<evidence type="ECO:0000259" key="6">
    <source>
        <dbReference type="PROSITE" id="PS51380"/>
    </source>
</evidence>
<gene>
    <name evidence="7" type="ORF">AB1Y20_005754</name>
</gene>
<evidence type="ECO:0000256" key="2">
    <source>
        <dbReference type="ARBA" id="ARBA00022692"/>
    </source>
</evidence>
<evidence type="ECO:0000256" key="4">
    <source>
        <dbReference type="ARBA" id="ARBA00023136"/>
    </source>
</evidence>
<evidence type="ECO:0000313" key="7">
    <source>
        <dbReference type="EMBL" id="KAL1510926.1"/>
    </source>
</evidence>
<evidence type="ECO:0000256" key="5">
    <source>
        <dbReference type="SAM" id="Phobius"/>
    </source>
</evidence>
<feature type="transmembrane region" description="Helical" evidence="5">
    <location>
        <begin position="181"/>
        <end position="200"/>
    </location>
</feature>
<name>A0AB34J1W9_PRYPA</name>
<evidence type="ECO:0000256" key="1">
    <source>
        <dbReference type="ARBA" id="ARBA00004141"/>
    </source>
</evidence>
<feature type="transmembrane region" description="Helical" evidence="5">
    <location>
        <begin position="245"/>
        <end position="264"/>
    </location>
</feature>
<sequence length="508" mass="57837">MFERGAHGAAAAIGEDEGDAAEGVYQYVKLNMAYEVPVTILDGLGQEQVQEVTVDVLKNRFFMLGLQTGMAMQMLVIAMLMMMLFYGHATMASSAILEFSGEYYPLYRALFLVCLFGALHGICLFIWKRSGINYRTMLSVPHAHNYHSVIRASFTIMTVAFCSFVLYALTITVDFTPNRHVWPALAISLSLLYLIAPWDWMAIWADRVQRYNLVCAIGKVLITPAYPTTFGLNFIADIVTSMPKVFVDILFTTCIYATGEVFFAESSLRLGTASLTCSDQNFHFYVGRILLSVFPFWIRLLQCIRLLVDSREVKHLANAFKYLSSMTLVFLGIVAQNSAAWLAFAVITTVYTFIWDVIMDWGHGTAALRSYLFGWEFGGRSTSPFLRPVRYYPAWCYYAAIPINALGRIGLVILISPNLDIQHQHIVLLLGMLEMLRRAQWALFRLEWEQIYRNNKPNREMKRRASALSQELLNDLSRRMLPYFRPEDKSTDEENVIQGALSAQRELL</sequence>
<protein>
    <recommendedName>
        <fullName evidence="6">EXS domain-containing protein</fullName>
    </recommendedName>
</protein>
<feature type="transmembrane region" description="Helical" evidence="5">
    <location>
        <begin position="328"/>
        <end position="354"/>
    </location>
</feature>
<feature type="domain" description="EXS" evidence="6">
    <location>
        <begin position="279"/>
        <end position="477"/>
    </location>
</feature>
<dbReference type="EMBL" id="JBGBPQ010000014">
    <property type="protein sequence ID" value="KAL1510926.1"/>
    <property type="molecule type" value="Genomic_DNA"/>
</dbReference>
<feature type="transmembrane region" description="Helical" evidence="5">
    <location>
        <begin position="284"/>
        <end position="308"/>
    </location>
</feature>
<keyword evidence="3 5" id="KW-1133">Transmembrane helix</keyword>
<dbReference type="AlphaFoldDB" id="A0AB34J1W9"/>
<comment type="caution">
    <text evidence="7">The sequence shown here is derived from an EMBL/GenBank/DDBJ whole genome shotgun (WGS) entry which is preliminary data.</text>
</comment>
<dbReference type="InterPro" id="IPR004342">
    <property type="entry name" value="EXS_C"/>
</dbReference>